<name>A0A382NHB7_9ZZZZ</name>
<accession>A0A382NHB7</accession>
<proteinExistence type="predicted"/>
<sequence>MLWLETQIFGFSSNNLVKNQLNLHLILTCPSKLSSPQGGNQGLEIPE</sequence>
<evidence type="ECO:0000313" key="1">
    <source>
        <dbReference type="EMBL" id="SVC59102.1"/>
    </source>
</evidence>
<gene>
    <name evidence="1" type="ORF">METZ01_LOCUS311956</name>
</gene>
<feature type="non-terminal residue" evidence="1">
    <location>
        <position position="47"/>
    </location>
</feature>
<protein>
    <submittedName>
        <fullName evidence="1">Uncharacterized protein</fullName>
    </submittedName>
</protein>
<dbReference type="AlphaFoldDB" id="A0A382NHB7"/>
<dbReference type="EMBL" id="UINC01099660">
    <property type="protein sequence ID" value="SVC59102.1"/>
    <property type="molecule type" value="Genomic_DNA"/>
</dbReference>
<organism evidence="1">
    <name type="scientific">marine metagenome</name>
    <dbReference type="NCBI Taxonomy" id="408172"/>
    <lineage>
        <taxon>unclassified sequences</taxon>
        <taxon>metagenomes</taxon>
        <taxon>ecological metagenomes</taxon>
    </lineage>
</organism>
<reference evidence="1" key="1">
    <citation type="submission" date="2018-05" db="EMBL/GenBank/DDBJ databases">
        <authorList>
            <person name="Lanie J.A."/>
            <person name="Ng W.-L."/>
            <person name="Kazmierczak K.M."/>
            <person name="Andrzejewski T.M."/>
            <person name="Davidsen T.M."/>
            <person name="Wayne K.J."/>
            <person name="Tettelin H."/>
            <person name="Glass J.I."/>
            <person name="Rusch D."/>
            <person name="Podicherti R."/>
            <person name="Tsui H.-C.T."/>
            <person name="Winkler M.E."/>
        </authorList>
    </citation>
    <scope>NUCLEOTIDE SEQUENCE</scope>
</reference>